<evidence type="ECO:0000256" key="3">
    <source>
        <dbReference type="ARBA" id="ARBA00022840"/>
    </source>
</evidence>
<evidence type="ECO:0000259" key="7">
    <source>
        <dbReference type="PROSITE" id="PS50011"/>
    </source>
</evidence>
<evidence type="ECO:0000256" key="4">
    <source>
        <dbReference type="PROSITE-ProRule" id="PRU10141"/>
    </source>
</evidence>
<dbReference type="InterPro" id="IPR000253">
    <property type="entry name" value="FHA_dom"/>
</dbReference>
<evidence type="ECO:0000313" key="9">
    <source>
        <dbReference type="Proteomes" id="UP000289323"/>
    </source>
</evidence>
<feature type="domain" description="Protein kinase" evidence="7">
    <location>
        <begin position="288"/>
        <end position="553"/>
    </location>
</feature>
<evidence type="ECO:0000256" key="5">
    <source>
        <dbReference type="SAM" id="MobiDB-lite"/>
    </source>
</evidence>
<feature type="compositionally biased region" description="Basic and acidic residues" evidence="5">
    <location>
        <begin position="660"/>
        <end position="671"/>
    </location>
</feature>
<keyword evidence="3 4" id="KW-0067">ATP-binding</keyword>
<protein>
    <submittedName>
        <fullName evidence="8">Fc3799ea-0734-4960-9496-ef1139e9bca5</fullName>
    </submittedName>
</protein>
<feature type="compositionally biased region" description="Low complexity" evidence="5">
    <location>
        <begin position="163"/>
        <end position="173"/>
    </location>
</feature>
<dbReference type="InterPro" id="IPR008271">
    <property type="entry name" value="Ser/Thr_kinase_AS"/>
</dbReference>
<evidence type="ECO:0000259" key="6">
    <source>
        <dbReference type="PROSITE" id="PS50006"/>
    </source>
</evidence>
<organism evidence="8 9">
    <name type="scientific">Thermothielavioides terrestris</name>
    <dbReference type="NCBI Taxonomy" id="2587410"/>
    <lineage>
        <taxon>Eukaryota</taxon>
        <taxon>Fungi</taxon>
        <taxon>Dikarya</taxon>
        <taxon>Ascomycota</taxon>
        <taxon>Pezizomycotina</taxon>
        <taxon>Sordariomycetes</taxon>
        <taxon>Sordariomycetidae</taxon>
        <taxon>Sordariales</taxon>
        <taxon>Chaetomiaceae</taxon>
        <taxon>Thermothielavioides</taxon>
    </lineage>
</organism>
<feature type="compositionally biased region" description="Basic and acidic residues" evidence="5">
    <location>
        <begin position="24"/>
        <end position="44"/>
    </location>
</feature>
<feature type="region of interest" description="Disordered" evidence="5">
    <location>
        <begin position="599"/>
        <end position="683"/>
    </location>
</feature>
<dbReference type="AlphaFoldDB" id="A0A3S4ET33"/>
<feature type="binding site" evidence="4">
    <location>
        <position position="317"/>
    </location>
    <ligand>
        <name>ATP</name>
        <dbReference type="ChEBI" id="CHEBI:30616"/>
    </ligand>
</feature>
<dbReference type="InterPro" id="IPR011009">
    <property type="entry name" value="Kinase-like_dom_sf"/>
</dbReference>
<feature type="domain" description="FHA" evidence="6">
    <location>
        <begin position="196"/>
        <end position="248"/>
    </location>
</feature>
<dbReference type="PANTHER" id="PTHR24347">
    <property type="entry name" value="SERINE/THREONINE-PROTEIN KINASE"/>
    <property type="match status" value="1"/>
</dbReference>
<dbReference type="PROSITE" id="PS00108">
    <property type="entry name" value="PROTEIN_KINASE_ST"/>
    <property type="match status" value="1"/>
</dbReference>
<dbReference type="GO" id="GO:0004672">
    <property type="term" value="F:protein kinase activity"/>
    <property type="evidence" value="ECO:0007669"/>
    <property type="project" value="InterPro"/>
</dbReference>
<gene>
    <name evidence="8" type="ORF">TT172_LOCUS676</name>
</gene>
<evidence type="ECO:0000256" key="2">
    <source>
        <dbReference type="ARBA" id="ARBA00022741"/>
    </source>
</evidence>
<dbReference type="SMART" id="SM00220">
    <property type="entry name" value="S_TKc"/>
    <property type="match status" value="1"/>
</dbReference>
<dbReference type="SMART" id="SM00240">
    <property type="entry name" value="FHA"/>
    <property type="match status" value="1"/>
</dbReference>
<comment type="similarity">
    <text evidence="1">Belongs to the protein kinase superfamily. CAMK Ser/Thr protein kinase family. CHEK2 subfamily.</text>
</comment>
<dbReference type="Pfam" id="PF00498">
    <property type="entry name" value="FHA"/>
    <property type="match status" value="1"/>
</dbReference>
<dbReference type="Proteomes" id="UP000289323">
    <property type="component" value="Unassembled WGS sequence"/>
</dbReference>
<sequence>MAPRAEGSHLKRGRASGSPADEQESFKKPRRSERLSQRAEKDVLKTPVVNRHHLPSPLTHLASESTTEFDKEATATPPQDRPSQVARRRGDDNHSQGLAFSSPPQDTQAFSQQDVDPNAPLVEGVDEVKEGVWGYLLPLDTRYVKAPVVLRKRGTCPPHADSAETSTASAARKTAGRGRKPAKDQCQKDGRASGGYIIGRHIECDIRVDDLQVSNRHCLIFTENKGDDVVAVVEDLSTNGTFVNSAYLKRNERRELQEGDEVAVTQSSPGFIFRYPRYRHGKSFAQQYKMMQRLGSGHFAQVFMCAEKSTGTCYAVKRFTKDPDVDERSKYEGLHQEVAMLMGISHPNILCLKETFNEPEAVYVVLELAPNGELFNYIVQHQKLSEDQTRKVFAQLFDGIKYLHDRNMVHRDLKPENILLMDEDLTVKIGDFGLAKIVGEASFTTTLCGTPSYVAPEILADNRARKYTKAVDIWSLGVVLYICLCGFPPFSDELKTPNFPYSLADQIRQGLYEYPSPYWDSVGDPALDLIDRMLVVKPEERFTVDQCLAHPWMTQSPPGLNDSTNGLVSGIAGLEMSRRGMARERTLLSSINTVHVTDRVPAGAGKPDVKVYSKNPNHRHQKAAAAQPKREMRPDENRDPAEFMVMGGKGDQQLFDETEDGSRYPTEDIAAKGKGKAKGKGGR</sequence>
<dbReference type="EMBL" id="OUUZ01000001">
    <property type="protein sequence ID" value="SPQ18257.1"/>
    <property type="molecule type" value="Genomic_DNA"/>
</dbReference>
<dbReference type="Gene3D" id="2.60.200.20">
    <property type="match status" value="1"/>
</dbReference>
<feature type="region of interest" description="Disordered" evidence="5">
    <location>
        <begin position="1"/>
        <end position="112"/>
    </location>
</feature>
<feature type="compositionally biased region" description="Basic and acidic residues" evidence="5">
    <location>
        <begin position="628"/>
        <end position="641"/>
    </location>
</feature>
<name>A0A3S4ET33_9PEZI</name>
<dbReference type="PROSITE" id="PS00107">
    <property type="entry name" value="PROTEIN_KINASE_ATP"/>
    <property type="match status" value="1"/>
</dbReference>
<dbReference type="SUPFAM" id="SSF56112">
    <property type="entry name" value="Protein kinase-like (PK-like)"/>
    <property type="match status" value="1"/>
</dbReference>
<dbReference type="FunFam" id="1.10.510.10:FF:001380">
    <property type="entry name" value="Checkpoint kinase 2-like protein"/>
    <property type="match status" value="1"/>
</dbReference>
<dbReference type="InterPro" id="IPR017441">
    <property type="entry name" value="Protein_kinase_ATP_BS"/>
</dbReference>
<feature type="compositionally biased region" description="Polar residues" evidence="5">
    <location>
        <begin position="95"/>
        <end position="112"/>
    </location>
</feature>
<dbReference type="PROSITE" id="PS50011">
    <property type="entry name" value="PROTEIN_KINASE_DOM"/>
    <property type="match status" value="1"/>
</dbReference>
<dbReference type="InterPro" id="IPR008984">
    <property type="entry name" value="SMAD_FHA_dom_sf"/>
</dbReference>
<proteinExistence type="inferred from homology"/>
<dbReference type="Pfam" id="PF00069">
    <property type="entry name" value="Pkinase"/>
    <property type="match status" value="1"/>
</dbReference>
<dbReference type="InterPro" id="IPR000719">
    <property type="entry name" value="Prot_kinase_dom"/>
</dbReference>
<dbReference type="PROSITE" id="PS50006">
    <property type="entry name" value="FHA_DOMAIN"/>
    <property type="match status" value="1"/>
</dbReference>
<dbReference type="Gene3D" id="1.10.510.10">
    <property type="entry name" value="Transferase(Phosphotransferase) domain 1"/>
    <property type="match status" value="1"/>
</dbReference>
<dbReference type="SUPFAM" id="SSF49879">
    <property type="entry name" value="SMAD/FHA domain"/>
    <property type="match status" value="1"/>
</dbReference>
<evidence type="ECO:0000313" key="8">
    <source>
        <dbReference type="EMBL" id="SPQ18257.1"/>
    </source>
</evidence>
<reference evidence="8 9" key="1">
    <citation type="submission" date="2018-04" db="EMBL/GenBank/DDBJ databases">
        <authorList>
            <person name="Huttner S."/>
            <person name="Dainat J."/>
        </authorList>
    </citation>
    <scope>NUCLEOTIDE SEQUENCE [LARGE SCALE GENOMIC DNA]</scope>
</reference>
<dbReference type="GO" id="GO:0005524">
    <property type="term" value="F:ATP binding"/>
    <property type="evidence" value="ECO:0007669"/>
    <property type="project" value="UniProtKB-UniRule"/>
</dbReference>
<feature type="compositionally biased region" description="Basic and acidic residues" evidence="5">
    <location>
        <begin position="181"/>
        <end position="190"/>
    </location>
</feature>
<accession>A0A3S4ET33</accession>
<feature type="compositionally biased region" description="Basic residues" evidence="5">
    <location>
        <begin position="673"/>
        <end position="683"/>
    </location>
</feature>
<keyword evidence="2 4" id="KW-0547">Nucleotide-binding</keyword>
<evidence type="ECO:0000256" key="1">
    <source>
        <dbReference type="ARBA" id="ARBA00005575"/>
    </source>
</evidence>
<feature type="region of interest" description="Disordered" evidence="5">
    <location>
        <begin position="156"/>
        <end position="190"/>
    </location>
</feature>
<dbReference type="CDD" id="cd05117">
    <property type="entry name" value="STKc_CAMK"/>
    <property type="match status" value="1"/>
</dbReference>